<dbReference type="AlphaFoldDB" id="A0A2P7YY28"/>
<dbReference type="InterPro" id="IPR018464">
    <property type="entry name" value="CENP-O"/>
</dbReference>
<evidence type="ECO:0000256" key="3">
    <source>
        <dbReference type="ARBA" id="ARBA00007321"/>
    </source>
</evidence>
<keyword evidence="4" id="KW-0158">Chromosome</keyword>
<dbReference type="GO" id="GO:0005634">
    <property type="term" value="C:nucleus"/>
    <property type="evidence" value="ECO:0007669"/>
    <property type="project" value="UniProtKB-SubCell"/>
</dbReference>
<sequence length="304" mass="33800">MDVQGEIDALRAEIAGLRADLGPLQLNHDTLFRQVASYEASNKHHLQKHRPRNVPDEPTVSLDCFDDSIRQYFKPALLIPQAAAPPAESLSIQERTRQGTYSLVESVHRFGGITAFPINDALYDALDDALLGLRFDVLSHSSNAFLPSHYIILRRVISKDERHNWLVFRYTTPAYVSLDSYKHHLSHPDEALGLQKFCECVRAALVATQARHDMVQELKSLTLEGDKAFAAIESDIQCRRVALTLNLGQSIELLLGSRLVDLVSSTLLPSLALHVSALLSGASIEKLQSAFTQVLKYIQSHTVA</sequence>
<evidence type="ECO:0000313" key="8">
    <source>
        <dbReference type="Proteomes" id="UP000241107"/>
    </source>
</evidence>
<dbReference type="GO" id="GO:0000776">
    <property type="term" value="C:kinetochore"/>
    <property type="evidence" value="ECO:0007669"/>
    <property type="project" value="InterPro"/>
</dbReference>
<keyword evidence="6" id="KW-0137">Centromere</keyword>
<proteinExistence type="inferred from homology"/>
<dbReference type="Proteomes" id="UP000241107">
    <property type="component" value="Unassembled WGS sequence"/>
</dbReference>
<name>A0A2P7YY28_9ASCO</name>
<evidence type="ECO:0000256" key="5">
    <source>
        <dbReference type="ARBA" id="ARBA00023242"/>
    </source>
</evidence>
<comment type="caution">
    <text evidence="7">The sequence shown here is derived from an EMBL/GenBank/DDBJ whole genome shotgun (WGS) entry which is preliminary data.</text>
</comment>
<dbReference type="Pfam" id="PF09496">
    <property type="entry name" value="CENP-O"/>
    <property type="match status" value="1"/>
</dbReference>
<dbReference type="OrthoDB" id="10050372at2759"/>
<dbReference type="STRING" id="418784.A0A2P7YY28"/>
<dbReference type="VEuPathDB" id="FungiDB:C7M61_000503"/>
<dbReference type="EMBL" id="PYFQ01000001">
    <property type="protein sequence ID" value="PSK40844.1"/>
    <property type="molecule type" value="Genomic_DNA"/>
</dbReference>
<evidence type="ECO:0000256" key="2">
    <source>
        <dbReference type="ARBA" id="ARBA00004584"/>
    </source>
</evidence>
<dbReference type="RefSeq" id="XP_024715543.1">
    <property type="nucleotide sequence ID" value="XM_024855944.1"/>
</dbReference>
<protein>
    <submittedName>
        <fullName evidence="7">Uncharacterized protein</fullName>
    </submittedName>
</protein>
<keyword evidence="5" id="KW-0539">Nucleus</keyword>
<evidence type="ECO:0000256" key="6">
    <source>
        <dbReference type="ARBA" id="ARBA00023328"/>
    </source>
</evidence>
<evidence type="ECO:0000313" key="7">
    <source>
        <dbReference type="EMBL" id="PSK40844.1"/>
    </source>
</evidence>
<accession>A0A2P7YY28</accession>
<gene>
    <name evidence="7" type="ORF">C7M61_000503</name>
</gene>
<keyword evidence="8" id="KW-1185">Reference proteome</keyword>
<comment type="similarity">
    <text evidence="3">Belongs to the CENP-O/MCM21 family.</text>
</comment>
<comment type="subcellular location">
    <subcellularLocation>
        <location evidence="2">Chromosome</location>
        <location evidence="2">Centromere</location>
    </subcellularLocation>
    <subcellularLocation>
        <location evidence="1">Nucleus</location>
    </subcellularLocation>
</comment>
<dbReference type="GeneID" id="36563896"/>
<evidence type="ECO:0000256" key="4">
    <source>
        <dbReference type="ARBA" id="ARBA00022454"/>
    </source>
</evidence>
<reference evidence="7 8" key="1">
    <citation type="submission" date="2018-03" db="EMBL/GenBank/DDBJ databases">
        <title>Candida pseudohaemulonii genome assembly and annotation.</title>
        <authorList>
            <person name="Munoz J.F."/>
            <person name="Gade L.G."/>
            <person name="Chow N.A."/>
            <person name="Litvintseva A.P."/>
            <person name="Loparev V.N."/>
            <person name="Cuomo C.A."/>
        </authorList>
    </citation>
    <scope>NUCLEOTIDE SEQUENCE [LARGE SCALE GENOMIC DNA]</scope>
    <source>
        <strain evidence="7 8">B12108</strain>
    </source>
</reference>
<evidence type="ECO:0000256" key="1">
    <source>
        <dbReference type="ARBA" id="ARBA00004123"/>
    </source>
</evidence>
<organism evidence="7 8">
    <name type="scientific">Candidozyma pseudohaemuli</name>
    <dbReference type="NCBI Taxonomy" id="418784"/>
    <lineage>
        <taxon>Eukaryota</taxon>
        <taxon>Fungi</taxon>
        <taxon>Dikarya</taxon>
        <taxon>Ascomycota</taxon>
        <taxon>Saccharomycotina</taxon>
        <taxon>Pichiomycetes</taxon>
        <taxon>Metschnikowiaceae</taxon>
        <taxon>Candidozyma</taxon>
    </lineage>
</organism>